<reference evidence="1" key="1">
    <citation type="submission" date="2018-02" db="EMBL/GenBank/DDBJ databases">
        <title>Rhizophora mucronata_Transcriptome.</title>
        <authorList>
            <person name="Meera S.P."/>
            <person name="Sreeshan A."/>
            <person name="Augustine A."/>
        </authorList>
    </citation>
    <scope>NUCLEOTIDE SEQUENCE</scope>
    <source>
        <tissue evidence="1">Leaf</tissue>
    </source>
</reference>
<organism evidence="1">
    <name type="scientific">Rhizophora mucronata</name>
    <name type="common">Asiatic mangrove</name>
    <dbReference type="NCBI Taxonomy" id="61149"/>
    <lineage>
        <taxon>Eukaryota</taxon>
        <taxon>Viridiplantae</taxon>
        <taxon>Streptophyta</taxon>
        <taxon>Embryophyta</taxon>
        <taxon>Tracheophyta</taxon>
        <taxon>Spermatophyta</taxon>
        <taxon>Magnoliopsida</taxon>
        <taxon>eudicotyledons</taxon>
        <taxon>Gunneridae</taxon>
        <taxon>Pentapetalae</taxon>
        <taxon>rosids</taxon>
        <taxon>fabids</taxon>
        <taxon>Malpighiales</taxon>
        <taxon>Rhizophoraceae</taxon>
        <taxon>Rhizophora</taxon>
    </lineage>
</organism>
<proteinExistence type="predicted"/>
<protein>
    <submittedName>
        <fullName evidence="1">Uncharacterized protein</fullName>
    </submittedName>
</protein>
<evidence type="ECO:0000313" key="1">
    <source>
        <dbReference type="EMBL" id="MBX55007.1"/>
    </source>
</evidence>
<sequence>MVQCFCNSSFYLVFLHSSRVGISFPFWQ</sequence>
<accession>A0A2P2PJU3</accession>
<name>A0A2P2PJU3_RHIMU</name>
<dbReference type="EMBL" id="GGEC01074523">
    <property type="protein sequence ID" value="MBX55007.1"/>
    <property type="molecule type" value="Transcribed_RNA"/>
</dbReference>
<dbReference type="AlphaFoldDB" id="A0A2P2PJU3"/>